<keyword evidence="2 4" id="KW-0808">Transferase</keyword>
<dbReference type="RefSeq" id="WP_154531484.1">
    <property type="nucleotide sequence ID" value="NZ_JAQXTV010000200.1"/>
</dbReference>
<dbReference type="PANTHER" id="PTHR22916:SF51">
    <property type="entry name" value="GLYCOSYLTRANSFERASE EPSH-RELATED"/>
    <property type="match status" value="1"/>
</dbReference>
<gene>
    <name evidence="4" type="ORF">FYJ33_09250</name>
</gene>
<dbReference type="AlphaFoldDB" id="A0A7X2T1H3"/>
<keyword evidence="1" id="KW-0328">Glycosyltransferase</keyword>
<accession>A0A7X2T1H3</accession>
<evidence type="ECO:0000256" key="1">
    <source>
        <dbReference type="ARBA" id="ARBA00022676"/>
    </source>
</evidence>
<dbReference type="Proteomes" id="UP000460287">
    <property type="component" value="Unassembled WGS sequence"/>
</dbReference>
<dbReference type="EMBL" id="VULX01000012">
    <property type="protein sequence ID" value="MSR91589.1"/>
    <property type="molecule type" value="Genomic_DNA"/>
</dbReference>
<organism evidence="4 5">
    <name type="scientific">Inconstantimicrobium porci</name>
    <dbReference type="NCBI Taxonomy" id="2652291"/>
    <lineage>
        <taxon>Bacteria</taxon>
        <taxon>Bacillati</taxon>
        <taxon>Bacillota</taxon>
        <taxon>Clostridia</taxon>
        <taxon>Eubacteriales</taxon>
        <taxon>Clostridiaceae</taxon>
        <taxon>Inconstantimicrobium</taxon>
    </lineage>
</organism>
<evidence type="ECO:0000313" key="4">
    <source>
        <dbReference type="EMBL" id="MSR91589.1"/>
    </source>
</evidence>
<proteinExistence type="predicted"/>
<comment type="caution">
    <text evidence="4">The sequence shown here is derived from an EMBL/GenBank/DDBJ whole genome shotgun (WGS) entry which is preliminary data.</text>
</comment>
<sequence length="288" mass="33149">MDIKISIIVPIFNSENYLSRCIESLIHQSLKEIEIILVNDCSIDNSLSIAEEYKNKYSHLIKLINNETRRGPGGARNAGIKAANGKYIGFVDSDDDVFYTMYEELYEKAVKNDYDMIDSAFYYEALEEDFLTTSEAACGTLDIAKRKDLMLHGGFIWSKIIKREIIIDNNILFRENTAYEDIDFIRNVMLCCNNIGAINSVLYNYRDTSTSISGCEDIEVQIYEKISSIKSLITMLNKMNQYEIYMNEVKYLAVKTYNALNDYVSSMTEQPDNKILKVIDAFKRNYCS</sequence>
<keyword evidence="5" id="KW-1185">Reference proteome</keyword>
<dbReference type="Gene3D" id="3.90.550.10">
    <property type="entry name" value="Spore Coat Polysaccharide Biosynthesis Protein SpsA, Chain A"/>
    <property type="match status" value="1"/>
</dbReference>
<evidence type="ECO:0000259" key="3">
    <source>
        <dbReference type="Pfam" id="PF00535"/>
    </source>
</evidence>
<dbReference type="PANTHER" id="PTHR22916">
    <property type="entry name" value="GLYCOSYLTRANSFERASE"/>
    <property type="match status" value="1"/>
</dbReference>
<evidence type="ECO:0000256" key="2">
    <source>
        <dbReference type="ARBA" id="ARBA00022679"/>
    </source>
</evidence>
<dbReference type="InterPro" id="IPR001173">
    <property type="entry name" value="Glyco_trans_2-like"/>
</dbReference>
<dbReference type="GO" id="GO:0016757">
    <property type="term" value="F:glycosyltransferase activity"/>
    <property type="evidence" value="ECO:0007669"/>
    <property type="project" value="UniProtKB-KW"/>
</dbReference>
<dbReference type="Pfam" id="PF00535">
    <property type="entry name" value="Glycos_transf_2"/>
    <property type="match status" value="1"/>
</dbReference>
<dbReference type="SUPFAM" id="SSF53448">
    <property type="entry name" value="Nucleotide-diphospho-sugar transferases"/>
    <property type="match status" value="1"/>
</dbReference>
<feature type="domain" description="Glycosyltransferase 2-like" evidence="3">
    <location>
        <begin position="6"/>
        <end position="148"/>
    </location>
</feature>
<dbReference type="CDD" id="cd00761">
    <property type="entry name" value="Glyco_tranf_GTA_type"/>
    <property type="match status" value="1"/>
</dbReference>
<name>A0A7X2T1H3_9CLOT</name>
<protein>
    <submittedName>
        <fullName evidence="4">Glycosyltransferase</fullName>
    </submittedName>
</protein>
<reference evidence="4 5" key="1">
    <citation type="submission" date="2019-08" db="EMBL/GenBank/DDBJ databases">
        <title>In-depth cultivation of the pig gut microbiome towards novel bacterial diversity and tailored functional studies.</title>
        <authorList>
            <person name="Wylensek D."/>
            <person name="Hitch T.C.A."/>
            <person name="Clavel T."/>
        </authorList>
    </citation>
    <scope>NUCLEOTIDE SEQUENCE [LARGE SCALE GENOMIC DNA]</scope>
    <source>
        <strain evidence="4 5">WCA-383-APC-5B</strain>
    </source>
</reference>
<dbReference type="InterPro" id="IPR029044">
    <property type="entry name" value="Nucleotide-diphossugar_trans"/>
</dbReference>
<evidence type="ECO:0000313" key="5">
    <source>
        <dbReference type="Proteomes" id="UP000460287"/>
    </source>
</evidence>